<organism evidence="1 2">
    <name type="scientific">Rhizobium loti</name>
    <name type="common">Mesorhizobium loti</name>
    <dbReference type="NCBI Taxonomy" id="381"/>
    <lineage>
        <taxon>Bacteria</taxon>
        <taxon>Pseudomonadati</taxon>
        <taxon>Pseudomonadota</taxon>
        <taxon>Alphaproteobacteria</taxon>
        <taxon>Hyphomicrobiales</taxon>
        <taxon>Phyllobacteriaceae</taxon>
        <taxon>Mesorhizobium</taxon>
    </lineage>
</organism>
<sequence>MTMPSPILTSAVVLAVAAALALRSMVVNAGRRSLIRVRSEQNRRANTKTQG</sequence>
<dbReference type="AlphaFoldDB" id="A0A8E2WAA4"/>
<comment type="caution">
    <text evidence="1">The sequence shown here is derived from an EMBL/GenBank/DDBJ whole genome shotgun (WGS) entry which is preliminary data.</text>
</comment>
<reference evidence="1 2" key="1">
    <citation type="submission" date="2018-05" db="EMBL/GenBank/DDBJ databases">
        <title>Genomic Encyclopedia of Type Strains, Phase IV (KMG-IV): sequencing the most valuable type-strain genomes for metagenomic binning, comparative biology and taxonomic classification.</title>
        <authorList>
            <person name="Goeker M."/>
        </authorList>
    </citation>
    <scope>NUCLEOTIDE SEQUENCE [LARGE SCALE GENOMIC DNA]</scope>
    <source>
        <strain evidence="1 2">DSM 2626</strain>
    </source>
</reference>
<dbReference type="Proteomes" id="UP000245631">
    <property type="component" value="Unassembled WGS sequence"/>
</dbReference>
<dbReference type="EMBL" id="QGGH01000006">
    <property type="protein sequence ID" value="PWJ89882.1"/>
    <property type="molecule type" value="Genomic_DNA"/>
</dbReference>
<evidence type="ECO:0000313" key="2">
    <source>
        <dbReference type="Proteomes" id="UP000245631"/>
    </source>
</evidence>
<protein>
    <submittedName>
        <fullName evidence="1">Uncharacterized protein</fullName>
    </submittedName>
</protein>
<accession>A0A8E2WAA4</accession>
<evidence type="ECO:0000313" key="1">
    <source>
        <dbReference type="EMBL" id="PWJ89882.1"/>
    </source>
</evidence>
<gene>
    <name evidence="1" type="ORF">C8D77_106206</name>
</gene>
<proteinExistence type="predicted"/>
<name>A0A8E2WAA4_RHILI</name>